<evidence type="ECO:0000313" key="3">
    <source>
        <dbReference type="EMBL" id="KAK4240006.1"/>
    </source>
</evidence>
<keyword evidence="2" id="KW-0472">Membrane</keyword>
<proteinExistence type="predicted"/>
<feature type="compositionally biased region" description="Polar residues" evidence="1">
    <location>
        <begin position="160"/>
        <end position="169"/>
    </location>
</feature>
<name>A0AAN7CDF3_9PEZI</name>
<feature type="compositionally biased region" description="Polar residues" evidence="1">
    <location>
        <begin position="117"/>
        <end position="134"/>
    </location>
</feature>
<evidence type="ECO:0000256" key="2">
    <source>
        <dbReference type="SAM" id="Phobius"/>
    </source>
</evidence>
<accession>A0AAN7CDF3</accession>
<evidence type="ECO:0000313" key="4">
    <source>
        <dbReference type="Proteomes" id="UP001303760"/>
    </source>
</evidence>
<keyword evidence="4" id="KW-1185">Reference proteome</keyword>
<dbReference type="EMBL" id="MU860049">
    <property type="protein sequence ID" value="KAK4240006.1"/>
    <property type="molecule type" value="Genomic_DNA"/>
</dbReference>
<evidence type="ECO:0000256" key="1">
    <source>
        <dbReference type="SAM" id="MobiDB-lite"/>
    </source>
</evidence>
<gene>
    <name evidence="3" type="ORF">C8A03DRAFT_13625</name>
</gene>
<feature type="region of interest" description="Disordered" evidence="1">
    <location>
        <begin position="111"/>
        <end position="134"/>
    </location>
</feature>
<organism evidence="3 4">
    <name type="scientific">Achaetomium macrosporum</name>
    <dbReference type="NCBI Taxonomy" id="79813"/>
    <lineage>
        <taxon>Eukaryota</taxon>
        <taxon>Fungi</taxon>
        <taxon>Dikarya</taxon>
        <taxon>Ascomycota</taxon>
        <taxon>Pezizomycotina</taxon>
        <taxon>Sordariomycetes</taxon>
        <taxon>Sordariomycetidae</taxon>
        <taxon>Sordariales</taxon>
        <taxon>Chaetomiaceae</taxon>
        <taxon>Achaetomium</taxon>
    </lineage>
</organism>
<keyword evidence="2" id="KW-1133">Transmembrane helix</keyword>
<feature type="compositionally biased region" description="Basic and acidic residues" evidence="1">
    <location>
        <begin position="170"/>
        <end position="191"/>
    </location>
</feature>
<feature type="region of interest" description="Disordered" evidence="1">
    <location>
        <begin position="151"/>
        <end position="202"/>
    </location>
</feature>
<keyword evidence="2" id="KW-0812">Transmembrane</keyword>
<sequence length="202" mass="22154">HTLHIEPFIRFGPYTAAAALVFLLVAALSAGPSRKDLIPWLPLFIASLSLITVATYEVSQLTGHRPVSVVAEDELSMASIDRWSGCSRRTLSTLPGPLPWFESNRRNPLYFARGGPSSRTSHRTNTNATDISLSSVEGQFRPHWDALTQSLFPDHIPPERNSQAEQDVSSAREGEERHPDPVSDVDSDHGTVESGHPLLGPQ</sequence>
<comment type="caution">
    <text evidence="3">The sequence shown here is derived from an EMBL/GenBank/DDBJ whole genome shotgun (WGS) entry which is preliminary data.</text>
</comment>
<dbReference type="Proteomes" id="UP001303760">
    <property type="component" value="Unassembled WGS sequence"/>
</dbReference>
<protein>
    <submittedName>
        <fullName evidence="3">Uncharacterized protein</fullName>
    </submittedName>
</protein>
<feature type="non-terminal residue" evidence="3">
    <location>
        <position position="1"/>
    </location>
</feature>
<reference evidence="3" key="2">
    <citation type="submission" date="2023-05" db="EMBL/GenBank/DDBJ databases">
        <authorList>
            <consortium name="Lawrence Berkeley National Laboratory"/>
            <person name="Steindorff A."/>
            <person name="Hensen N."/>
            <person name="Bonometti L."/>
            <person name="Westerberg I."/>
            <person name="Brannstrom I.O."/>
            <person name="Guillou S."/>
            <person name="Cros-Aarteil S."/>
            <person name="Calhoun S."/>
            <person name="Haridas S."/>
            <person name="Kuo A."/>
            <person name="Mondo S."/>
            <person name="Pangilinan J."/>
            <person name="Riley R."/>
            <person name="Labutti K."/>
            <person name="Andreopoulos B."/>
            <person name="Lipzen A."/>
            <person name="Chen C."/>
            <person name="Yanf M."/>
            <person name="Daum C."/>
            <person name="Ng V."/>
            <person name="Clum A."/>
            <person name="Ohm R."/>
            <person name="Martin F."/>
            <person name="Silar P."/>
            <person name="Natvig D."/>
            <person name="Lalanne C."/>
            <person name="Gautier V."/>
            <person name="Ament-Velasquez S.L."/>
            <person name="Kruys A."/>
            <person name="Hutchinson M.I."/>
            <person name="Powell A.J."/>
            <person name="Barry K."/>
            <person name="Miller A.N."/>
            <person name="Grigoriev I.V."/>
            <person name="Debuchy R."/>
            <person name="Gladieux P."/>
            <person name="Thoren M.H."/>
            <person name="Johannesson H."/>
        </authorList>
    </citation>
    <scope>NUCLEOTIDE SEQUENCE</scope>
    <source>
        <strain evidence="3">CBS 532.94</strain>
    </source>
</reference>
<feature type="transmembrane region" description="Helical" evidence="2">
    <location>
        <begin position="37"/>
        <end position="56"/>
    </location>
</feature>
<dbReference type="AlphaFoldDB" id="A0AAN7CDF3"/>
<reference evidence="3" key="1">
    <citation type="journal article" date="2023" name="Mol. Phylogenet. Evol.">
        <title>Genome-scale phylogeny and comparative genomics of the fungal order Sordariales.</title>
        <authorList>
            <person name="Hensen N."/>
            <person name="Bonometti L."/>
            <person name="Westerberg I."/>
            <person name="Brannstrom I.O."/>
            <person name="Guillou S."/>
            <person name="Cros-Aarteil S."/>
            <person name="Calhoun S."/>
            <person name="Haridas S."/>
            <person name="Kuo A."/>
            <person name="Mondo S."/>
            <person name="Pangilinan J."/>
            <person name="Riley R."/>
            <person name="LaButti K."/>
            <person name="Andreopoulos B."/>
            <person name="Lipzen A."/>
            <person name="Chen C."/>
            <person name="Yan M."/>
            <person name="Daum C."/>
            <person name="Ng V."/>
            <person name="Clum A."/>
            <person name="Steindorff A."/>
            <person name="Ohm R.A."/>
            <person name="Martin F."/>
            <person name="Silar P."/>
            <person name="Natvig D.O."/>
            <person name="Lalanne C."/>
            <person name="Gautier V."/>
            <person name="Ament-Velasquez S.L."/>
            <person name="Kruys A."/>
            <person name="Hutchinson M.I."/>
            <person name="Powell A.J."/>
            <person name="Barry K."/>
            <person name="Miller A.N."/>
            <person name="Grigoriev I.V."/>
            <person name="Debuchy R."/>
            <person name="Gladieux P."/>
            <person name="Hiltunen Thoren M."/>
            <person name="Johannesson H."/>
        </authorList>
    </citation>
    <scope>NUCLEOTIDE SEQUENCE</scope>
    <source>
        <strain evidence="3">CBS 532.94</strain>
    </source>
</reference>
<feature type="transmembrane region" description="Helical" evidence="2">
    <location>
        <begin position="12"/>
        <end position="31"/>
    </location>
</feature>